<dbReference type="InterPro" id="IPR006089">
    <property type="entry name" value="Acyl-CoA_DH_CS"/>
</dbReference>
<organism evidence="7 8">
    <name type="scientific">Lyophyllum shimeji</name>
    <name type="common">Hon-shimeji</name>
    <name type="synonym">Tricholoma shimeji</name>
    <dbReference type="NCBI Taxonomy" id="47721"/>
    <lineage>
        <taxon>Eukaryota</taxon>
        <taxon>Fungi</taxon>
        <taxon>Dikarya</taxon>
        <taxon>Basidiomycota</taxon>
        <taxon>Agaricomycotina</taxon>
        <taxon>Agaricomycetes</taxon>
        <taxon>Agaricomycetidae</taxon>
        <taxon>Agaricales</taxon>
        <taxon>Tricholomatineae</taxon>
        <taxon>Lyophyllaceae</taxon>
        <taxon>Lyophyllum</taxon>
    </lineage>
</organism>
<evidence type="ECO:0000313" key="7">
    <source>
        <dbReference type="EMBL" id="GLB40181.1"/>
    </source>
</evidence>
<dbReference type="AlphaFoldDB" id="A0A9P3URG0"/>
<evidence type="ECO:0000256" key="5">
    <source>
        <dbReference type="ARBA" id="ARBA00023002"/>
    </source>
</evidence>
<proteinExistence type="inferred from homology"/>
<evidence type="ECO:0000259" key="6">
    <source>
        <dbReference type="PROSITE" id="PS50255"/>
    </source>
</evidence>
<dbReference type="SUPFAM" id="SSF55856">
    <property type="entry name" value="Cytochrome b5-like heme/steroid binding domain"/>
    <property type="match status" value="2"/>
</dbReference>
<dbReference type="InterPro" id="IPR050741">
    <property type="entry name" value="Acyl-CoA_dehydrogenase"/>
</dbReference>
<dbReference type="Pfam" id="PF00441">
    <property type="entry name" value="Acyl-CoA_dh_1"/>
    <property type="match status" value="2"/>
</dbReference>
<dbReference type="GO" id="GO:0003995">
    <property type="term" value="F:acyl-CoA dehydrogenase activity"/>
    <property type="evidence" value="ECO:0007669"/>
    <property type="project" value="InterPro"/>
</dbReference>
<dbReference type="InterPro" id="IPR009100">
    <property type="entry name" value="AcylCoA_DH/oxidase_NM_dom_sf"/>
</dbReference>
<gene>
    <name evidence="7" type="ORF">LshimejAT787_0800520</name>
</gene>
<evidence type="ECO:0000313" key="8">
    <source>
        <dbReference type="Proteomes" id="UP001063166"/>
    </source>
</evidence>
<dbReference type="InterPro" id="IPR001199">
    <property type="entry name" value="Cyt_B5-like_heme/steroid-bd"/>
</dbReference>
<evidence type="ECO:0000256" key="4">
    <source>
        <dbReference type="ARBA" id="ARBA00022827"/>
    </source>
</evidence>
<keyword evidence="3" id="KW-0285">Flavoprotein</keyword>
<protein>
    <submittedName>
        <fullName evidence="7">Acyl-CoA dehydrogenase, C-terminal domain</fullName>
    </submittedName>
</protein>
<dbReference type="InterPro" id="IPR046373">
    <property type="entry name" value="Acyl-CoA_Oxase/DH_mid-dom_sf"/>
</dbReference>
<dbReference type="InterPro" id="IPR036250">
    <property type="entry name" value="AcylCo_DH-like_C"/>
</dbReference>
<dbReference type="SUPFAM" id="SSF47203">
    <property type="entry name" value="Acyl-CoA dehydrogenase C-terminal domain-like"/>
    <property type="match status" value="2"/>
</dbReference>
<dbReference type="Gene3D" id="3.10.120.10">
    <property type="entry name" value="Cytochrome b5-like heme/steroid binding domain"/>
    <property type="match status" value="2"/>
</dbReference>
<dbReference type="Gene3D" id="2.40.110.10">
    <property type="entry name" value="Butyryl-CoA Dehydrogenase, subunit A, domain 2"/>
    <property type="match status" value="2"/>
</dbReference>
<reference evidence="7" key="1">
    <citation type="submission" date="2022-07" db="EMBL/GenBank/DDBJ databases">
        <title>The genome of Lyophyllum shimeji provides insight into the initial evolution of ectomycorrhizal fungal genome.</title>
        <authorList>
            <person name="Kobayashi Y."/>
            <person name="Shibata T."/>
            <person name="Hirakawa H."/>
            <person name="Shigenobu S."/>
            <person name="Nishiyama T."/>
            <person name="Yamada A."/>
            <person name="Hasebe M."/>
            <person name="Kawaguchi M."/>
        </authorList>
    </citation>
    <scope>NUCLEOTIDE SEQUENCE</scope>
    <source>
        <strain evidence="7">AT787</strain>
    </source>
</reference>
<dbReference type="SMART" id="SM01117">
    <property type="entry name" value="Cyt-b5"/>
    <property type="match status" value="2"/>
</dbReference>
<evidence type="ECO:0000256" key="2">
    <source>
        <dbReference type="ARBA" id="ARBA00009347"/>
    </source>
</evidence>
<dbReference type="OrthoDB" id="10254877at2759"/>
<dbReference type="Proteomes" id="UP001063166">
    <property type="component" value="Unassembled WGS sequence"/>
</dbReference>
<feature type="domain" description="Cytochrome b5 heme-binding" evidence="6">
    <location>
        <begin position="630"/>
        <end position="709"/>
    </location>
</feature>
<keyword evidence="4" id="KW-0274">FAD</keyword>
<dbReference type="InterPro" id="IPR006091">
    <property type="entry name" value="Acyl-CoA_Oxase/DH_mid-dom"/>
</dbReference>
<dbReference type="Gene3D" id="1.20.140.10">
    <property type="entry name" value="Butyryl-CoA Dehydrogenase, subunit A, domain 3"/>
    <property type="match status" value="2"/>
</dbReference>
<dbReference type="PROSITE" id="PS00072">
    <property type="entry name" value="ACYL_COA_DH_1"/>
    <property type="match status" value="1"/>
</dbReference>
<dbReference type="Gene3D" id="1.10.540.10">
    <property type="entry name" value="Acyl-CoA dehydrogenase/oxidase, N-terminal domain"/>
    <property type="match status" value="2"/>
</dbReference>
<comment type="cofactor">
    <cofactor evidence="1">
        <name>FAD</name>
        <dbReference type="ChEBI" id="CHEBI:57692"/>
    </cofactor>
</comment>
<feature type="domain" description="Cytochrome b5 heme-binding" evidence="6">
    <location>
        <begin position="30"/>
        <end position="109"/>
    </location>
</feature>
<dbReference type="Pfam" id="PF02771">
    <property type="entry name" value="Acyl-CoA_dh_N"/>
    <property type="match status" value="2"/>
</dbReference>
<dbReference type="PANTHER" id="PTHR48083">
    <property type="entry name" value="MEDIUM-CHAIN SPECIFIC ACYL-COA DEHYDROGENASE, MITOCHONDRIAL-RELATED"/>
    <property type="match status" value="1"/>
</dbReference>
<dbReference type="SUPFAM" id="SSF56645">
    <property type="entry name" value="Acyl-CoA dehydrogenase NM domain-like"/>
    <property type="match status" value="2"/>
</dbReference>
<evidence type="ECO:0000256" key="3">
    <source>
        <dbReference type="ARBA" id="ARBA00022630"/>
    </source>
</evidence>
<keyword evidence="8" id="KW-1185">Reference proteome</keyword>
<comment type="caution">
    <text evidence="7">The sequence shown here is derived from an EMBL/GenBank/DDBJ whole genome shotgun (WGS) entry which is preliminary data.</text>
</comment>
<name>A0A9P3URG0_LYOSH</name>
<dbReference type="GO" id="GO:0033539">
    <property type="term" value="P:fatty acid beta-oxidation using acyl-CoA dehydrogenase"/>
    <property type="evidence" value="ECO:0007669"/>
    <property type="project" value="TreeGrafter"/>
</dbReference>
<dbReference type="InterPro" id="IPR037069">
    <property type="entry name" value="AcylCoA_DH/ox_N_sf"/>
</dbReference>
<dbReference type="PROSITE" id="PS50255">
    <property type="entry name" value="CYTOCHROME_B5_2"/>
    <property type="match status" value="2"/>
</dbReference>
<comment type="similarity">
    <text evidence="2">Belongs to the acyl-CoA dehydrogenase family.</text>
</comment>
<dbReference type="InterPro" id="IPR013786">
    <property type="entry name" value="AcylCoA_DH/ox_N"/>
</dbReference>
<dbReference type="GO" id="GO:0005737">
    <property type="term" value="C:cytoplasm"/>
    <property type="evidence" value="ECO:0007669"/>
    <property type="project" value="TreeGrafter"/>
</dbReference>
<dbReference type="InterPro" id="IPR009075">
    <property type="entry name" value="AcylCo_DH/oxidase_C"/>
</dbReference>
<dbReference type="GO" id="GO:0050660">
    <property type="term" value="F:flavin adenine dinucleotide binding"/>
    <property type="evidence" value="ECO:0007669"/>
    <property type="project" value="InterPro"/>
</dbReference>
<dbReference type="Pfam" id="PF02770">
    <property type="entry name" value="Acyl-CoA_dh_M"/>
    <property type="match status" value="2"/>
</dbReference>
<dbReference type="EMBL" id="BRPK01000008">
    <property type="protein sequence ID" value="GLB40181.1"/>
    <property type="molecule type" value="Genomic_DNA"/>
</dbReference>
<accession>A0A9P3URG0</accession>
<dbReference type="PANTHER" id="PTHR48083:SF28">
    <property type="entry name" value="ACYL-COA DEHYDROGENASE FAMILY PROTEIN (AFU_ORTHOLOGUE AFUA_6G10880)-RELATED"/>
    <property type="match status" value="1"/>
</dbReference>
<keyword evidence="5" id="KW-0560">Oxidoreductase</keyword>
<evidence type="ECO:0000256" key="1">
    <source>
        <dbReference type="ARBA" id="ARBA00001974"/>
    </source>
</evidence>
<dbReference type="Pfam" id="PF00173">
    <property type="entry name" value="Cyt-b5"/>
    <property type="match status" value="2"/>
</dbReference>
<sequence>MCLITVNNDQRDKPPCHLVGSWGGRAEMASKQFTKEEIAKHNKQGDLWIVVDSKVYDLSKFAVMHPGGVSVLLDEEVAGQDATNIFFGLHRHEVLLKPQYARLQIGVVSGEEQQIFPRGVGALSKVPYAEPTWLTPGYHTPYYKDHHRRFQAAFRKFVEEVLLPDAQLREEDGKRPSQSVFDEMARLNLIAMRLGPGKHLQGRVLMGGLVKPEEFDYFYELIMAQEVARMNARGYYDGSGGGTYIGLPPVMNFGKAPIRDKVMEEVFSGKKFICLAISEAFAGSDVAGLKTFAKRVKDSSRDGWIVSGTKVCCYVSMITVLSLLSYCGQKWITNATFSDYFTVGCRNEKGGMVVLLIERGDGVETKPIKTSYSTTAGTGYVTFDDVFVPYENTLGPDNGGLQVILSNFNHERWGMACGSIGAQRYVVEECLKWATQRQVFGKPLTSQAVIRSKLAAMIARVESAQNWIENVTYQMTHMNYKEQSTHLAGQIAFVKKYCTETAQETARDAVQIFGGRGITKTGMGRYIEHYHRTVVFDAILGGAEDVLGDLGVRQALRKMPKNAPSLPSSPPPQLLSRVCPMLLYMLPRTAVFWIPKSFLHLAKFTQYDAGHRTGINLMFAPWAGGIAPKMLVLARETVAQHNTEDDLWLIIDGSVYDLSNFASLHPGGRSVLLDEEVAGQDVTKAFFALHRSEVLLKPRYARLKIGELELDERCDDHPISPTGSLSRVPYAEPTWLTTGYHSPYYTENHQRFQTAVRKFVEEVVFPDAQAREEDGLIPSRHVFDEMARLNILAMRLGPGKHLQGRILMNGLVKPEEFDCFHELILSQELARIHARGYSDGLGGGIFIGLPPVLNFGKPALRDQIAREVLEGNKFICLAITEAFAGSDNVLSMLGLTCRNRPFRRKKWITNGTFADYFTVGCRTDGGITVLVVPRVEGVKTTPIKTAYSDAAGTAYVTFDNVFVPYENTVGPENGGLRVILSNFNHERWGLACGAVSAQRTIVEECLKWATQREALGKPLVSQGVVRSKLAAMIARVESSQNWLENITFQMTHMNYREQATYLAGQIAFLKMHLSRGAQDTARDAVQLFGGRGIARSGKGKFIEHYHRTLLIDAVGGGAEDVLGDLGVRRALKTTPRNARL</sequence>
<dbReference type="InterPro" id="IPR036400">
    <property type="entry name" value="Cyt_B5-like_heme/steroid_sf"/>
</dbReference>